<dbReference type="RefSeq" id="WP_121009902.1">
    <property type="nucleotide sequence ID" value="NZ_RBXO01000001.1"/>
</dbReference>
<name>A0A495W7X5_9PSEU</name>
<gene>
    <name evidence="4" type="ORF">C8E97_6501</name>
</gene>
<dbReference type="Pfam" id="PF02543">
    <property type="entry name" value="Carbam_trans_N"/>
    <property type="match status" value="1"/>
</dbReference>
<dbReference type="PANTHER" id="PTHR34847">
    <property type="entry name" value="NODULATION PROTEIN U"/>
    <property type="match status" value="1"/>
</dbReference>
<protein>
    <submittedName>
        <fullName evidence="4">Carbamoyltransferase/decarbamoylnovobiocin carbamoyltransferase/7-O-carbamoyltransferase</fullName>
    </submittedName>
</protein>
<dbReference type="InterPro" id="IPR051338">
    <property type="entry name" value="NodU/CmcH_Carbamoyltrnsfr"/>
</dbReference>
<dbReference type="PANTHER" id="PTHR34847:SF1">
    <property type="entry name" value="NODULATION PROTEIN U"/>
    <property type="match status" value="1"/>
</dbReference>
<sequence>MAVLGVSGLFATETDDYDPSRFFAFYHDATACLVHNGRTLAAIEEERLNRDKHTNRFPINAIRACLDASGTDARDISHVAYFFEEAYTDQDIAREALDDPGMPLVPSRTLLHQRITEATGVDLSDRPTSFLTHHETHAASAFYDSGMSSALIVVSDGNGERDGICVFAGDGDGIRLLHAYNRSNSLGHFYTAVTKYVGYKNFDEYKVMGLASFGDRSVYRKLFSELYAFGPDGNYALANDRVVKTLIEEVGPPRRHDDPITRVHKDLAAAAQEAVERIGLHVIEHWLRRTGLTDLCLAGGVAQNTTLNGKLLKLPGVRRVFIPPSPHDAGAALGAAMIIDRRLHGRVHDVFSPTAYLGAPLGDDEHIRARLDAWGDFITYERPEHLERDVAAALAGGTVIGWTQGRAEFGPRALGNRSILADPRPAENRDRVNLMIKQREDYRPFAPVVTAPDAATYFELDGAEADHSYMGFVVPVREEHRAGLGAITHVDGTARVQALREEQNPRLYRLLKEFEAVAGVPVLLNTSFNNHAEPIVQSVDDAVTSFLTTGLDLLVVGPYVVQRTDTPAEALAKSRLEIPRFCQVVRTVDRHGENQVIIRTSRPNRRTPVSAVLAELLREGGRISDLPLAADEREELVREVRRLWDNRLVVVSPS</sequence>
<dbReference type="SUPFAM" id="SSF53067">
    <property type="entry name" value="Actin-like ATPase domain"/>
    <property type="match status" value="1"/>
</dbReference>
<accession>A0A495W7X5</accession>
<dbReference type="Gene3D" id="3.30.420.40">
    <property type="match status" value="2"/>
</dbReference>
<dbReference type="InterPro" id="IPR031730">
    <property type="entry name" value="Carbam_trans_C"/>
</dbReference>
<dbReference type="InterPro" id="IPR003696">
    <property type="entry name" value="Carbtransf_dom"/>
</dbReference>
<dbReference type="Gene3D" id="3.90.870.20">
    <property type="entry name" value="Carbamoyltransferase, C-terminal domain"/>
    <property type="match status" value="1"/>
</dbReference>
<reference evidence="4 5" key="1">
    <citation type="submission" date="2018-10" db="EMBL/GenBank/DDBJ databases">
        <title>Sequencing the genomes of 1000 actinobacteria strains.</title>
        <authorList>
            <person name="Klenk H.-P."/>
        </authorList>
    </citation>
    <scope>NUCLEOTIDE SEQUENCE [LARGE SCALE GENOMIC DNA]</scope>
    <source>
        <strain evidence="4 5">DSM 43800</strain>
    </source>
</reference>
<feature type="domain" description="Carbamoyltransferase C-terminal" evidence="3">
    <location>
        <begin position="391"/>
        <end position="563"/>
    </location>
</feature>
<evidence type="ECO:0000313" key="5">
    <source>
        <dbReference type="Proteomes" id="UP000282084"/>
    </source>
</evidence>
<evidence type="ECO:0000256" key="1">
    <source>
        <dbReference type="ARBA" id="ARBA00006129"/>
    </source>
</evidence>
<dbReference type="InterPro" id="IPR043129">
    <property type="entry name" value="ATPase_NBD"/>
</dbReference>
<dbReference type="Proteomes" id="UP000282084">
    <property type="component" value="Unassembled WGS sequence"/>
</dbReference>
<comment type="caution">
    <text evidence="4">The sequence shown here is derived from an EMBL/GenBank/DDBJ whole genome shotgun (WGS) entry which is preliminary data.</text>
</comment>
<dbReference type="EMBL" id="RBXO01000001">
    <property type="protein sequence ID" value="RKT57776.1"/>
    <property type="molecule type" value="Genomic_DNA"/>
</dbReference>
<dbReference type="AlphaFoldDB" id="A0A495W7X5"/>
<feature type="domain" description="Carbamoyltransferase" evidence="2">
    <location>
        <begin position="24"/>
        <end position="337"/>
    </location>
</feature>
<dbReference type="GO" id="GO:0016740">
    <property type="term" value="F:transferase activity"/>
    <property type="evidence" value="ECO:0007669"/>
    <property type="project" value="UniProtKB-KW"/>
</dbReference>
<proteinExistence type="inferred from homology"/>
<dbReference type="Pfam" id="PF16861">
    <property type="entry name" value="Carbam_trans_C"/>
    <property type="match status" value="1"/>
</dbReference>
<evidence type="ECO:0000313" key="4">
    <source>
        <dbReference type="EMBL" id="RKT57776.1"/>
    </source>
</evidence>
<comment type="similarity">
    <text evidence="1">Belongs to the NodU/CmcH family.</text>
</comment>
<dbReference type="InterPro" id="IPR038152">
    <property type="entry name" value="Carbam_trans_C_sf"/>
</dbReference>
<evidence type="ECO:0000259" key="3">
    <source>
        <dbReference type="Pfam" id="PF16861"/>
    </source>
</evidence>
<dbReference type="OrthoDB" id="9780777at2"/>
<keyword evidence="4" id="KW-0808">Transferase</keyword>
<keyword evidence="5" id="KW-1185">Reference proteome</keyword>
<organism evidence="4 5">
    <name type="scientific">Saccharothrix australiensis</name>
    <dbReference type="NCBI Taxonomy" id="2072"/>
    <lineage>
        <taxon>Bacteria</taxon>
        <taxon>Bacillati</taxon>
        <taxon>Actinomycetota</taxon>
        <taxon>Actinomycetes</taxon>
        <taxon>Pseudonocardiales</taxon>
        <taxon>Pseudonocardiaceae</taxon>
        <taxon>Saccharothrix</taxon>
    </lineage>
</organism>
<evidence type="ECO:0000259" key="2">
    <source>
        <dbReference type="Pfam" id="PF02543"/>
    </source>
</evidence>